<name>A0A1G8AQS3_9MICO</name>
<reference evidence="2" key="1">
    <citation type="submission" date="2016-10" db="EMBL/GenBank/DDBJ databases">
        <authorList>
            <person name="Varghese N."/>
            <person name="Submissions S."/>
        </authorList>
    </citation>
    <scope>NUCLEOTIDE SEQUENCE [LARGE SCALE GENOMIC DNA]</scope>
    <source>
        <strain evidence="2">DSM 22002</strain>
    </source>
</reference>
<evidence type="ECO:0000313" key="2">
    <source>
        <dbReference type="Proteomes" id="UP000198822"/>
    </source>
</evidence>
<evidence type="ECO:0000313" key="1">
    <source>
        <dbReference type="EMBL" id="SDH23361.1"/>
    </source>
</evidence>
<gene>
    <name evidence="1" type="ORF">SAMN04489720_0494</name>
</gene>
<dbReference type="OrthoDB" id="572586at2"/>
<dbReference type="EMBL" id="LT629695">
    <property type="protein sequence ID" value="SDH23361.1"/>
    <property type="molecule type" value="Genomic_DNA"/>
</dbReference>
<protein>
    <submittedName>
        <fullName evidence="1">Uridine kinase</fullName>
    </submittedName>
</protein>
<sequence>MADQQLLMQAASWTPEQKALYTEVVRVVVARSPRGRRIVAVDGRDGVGKTHLADALHVAFARAGVQSFRASLDDFHQPRERRYRQGRDSWAGYYEDAFDLELADRVLLQPFRMGGSTGFMTKAFDLDTDQPVEMDWKTAGPDAVLIVDGVFLLRPAFKGRWHFVLRLEASDAERGARLQRRDGAHPLVTDPSHDRYRLAHEHYERLADPVRNADMVIDTTDWRAPRQVFQDRC</sequence>
<dbReference type="InterPro" id="IPR027417">
    <property type="entry name" value="P-loop_NTPase"/>
</dbReference>
<proteinExistence type="predicted"/>
<dbReference type="GO" id="GO:0016301">
    <property type="term" value="F:kinase activity"/>
    <property type="evidence" value="ECO:0007669"/>
    <property type="project" value="UniProtKB-KW"/>
</dbReference>
<dbReference type="Gene3D" id="3.40.50.300">
    <property type="entry name" value="P-loop containing nucleotide triphosphate hydrolases"/>
    <property type="match status" value="1"/>
</dbReference>
<accession>A0A1G8AQS3</accession>
<dbReference type="STRING" id="399736.SAMN04489720_0494"/>
<keyword evidence="2" id="KW-1185">Reference proteome</keyword>
<keyword evidence="1" id="KW-0418">Kinase</keyword>
<dbReference type="SUPFAM" id="SSF52540">
    <property type="entry name" value="P-loop containing nucleoside triphosphate hydrolases"/>
    <property type="match status" value="1"/>
</dbReference>
<dbReference type="RefSeq" id="WP_092502125.1">
    <property type="nucleotide sequence ID" value="NZ_LT629695.1"/>
</dbReference>
<dbReference type="Proteomes" id="UP000198822">
    <property type="component" value="Chromosome I"/>
</dbReference>
<organism evidence="1 2">
    <name type="scientific">Agrococcus jejuensis</name>
    <dbReference type="NCBI Taxonomy" id="399736"/>
    <lineage>
        <taxon>Bacteria</taxon>
        <taxon>Bacillati</taxon>
        <taxon>Actinomycetota</taxon>
        <taxon>Actinomycetes</taxon>
        <taxon>Micrococcales</taxon>
        <taxon>Microbacteriaceae</taxon>
        <taxon>Agrococcus</taxon>
    </lineage>
</organism>
<keyword evidence="1" id="KW-0808">Transferase</keyword>
<dbReference type="AlphaFoldDB" id="A0A1G8AQS3"/>